<dbReference type="AlphaFoldDB" id="A0A0W0UGV7"/>
<sequence>MRIKISELETLQAPVIAKKYSQPLSSTLTLIGNFENATVAQSLASLPRTIANVAFIYEAIYKEETGRIQAGPDTDVEIPTGFYLVHVSNNLPLYTANLPFTVKSLTIKLNHNNGNYPLHEFEIDNLVKAIQSLRPTIQSLDLSNVYLDFNPGNSSHSYYAELYRQYLLKRKQLFKGIPETVLSVALSWPEGLKFLHKKIELLTLVQANLFSLPQKKLIELFDCISPNLKSLSLKGNQLYRLQRELLSVLFPKLPQNLQQLDLSENQLWQTTPDFVVTLFKNLPPGVQVLDLSFNGPYAPGFRQNELIRCLKEIPESVEELDISGNGILQLEQEKVKIIFNALPNTLKRLRFSEQGLPGLNPTQLKVRFSLLPAHIDTLIFSGSNLFGLTIKDFLILLSEVPKTITTLDLSNTNLGEKTQEELTELLSNLPPHVNKVKLNNNQLIKLGNSRFQAALSALTKTVTDVDFSDNGFDALYPEQFARLSNVIPQNIKKVTFDAHKFGFRLDGSLVPYSNNRYTRLFKPTSEVVHQKEFARLRIVLMQWMELVLAHQLDNDILFIIFKHLFNASTKEFLHMTSQLSIKLISTIPPDNINDEKQQEVVNAALQRIQLLEEEAYHLDLGRCGLNRLEETDLIKTVYDKIPQRVYSVSLRSNGFQFNKKTMKRLFEILVHLPKKINILDLSNHGFEKFHAAQLTLLFSHLPPWIKRVSLTDEKPLSPKSQVARRVWPQSYRKLITQIDDDLLKAYCILKDYTKDDSPFWRFLYGHWNRHFSAEITNLVKKIEYGNITSLPQLLFELEQIPLQNFAGSLSRRLAFLSYASKETFSFSDDPTHLEMETLAL</sequence>
<keyword evidence="2" id="KW-0677">Repeat</keyword>
<dbReference type="InterPro" id="IPR032675">
    <property type="entry name" value="LRR_dom_sf"/>
</dbReference>
<dbReference type="Gene3D" id="3.80.10.10">
    <property type="entry name" value="Ribonuclease Inhibitor"/>
    <property type="match status" value="2"/>
</dbReference>
<dbReference type="PANTHER" id="PTHR45617">
    <property type="entry name" value="LEUCINE RICH REPEAT FAMILY PROTEIN"/>
    <property type="match status" value="1"/>
</dbReference>
<dbReference type="Proteomes" id="UP000054715">
    <property type="component" value="Unassembled WGS sequence"/>
</dbReference>
<evidence type="ECO:0000256" key="1">
    <source>
        <dbReference type="ARBA" id="ARBA00022614"/>
    </source>
</evidence>
<feature type="domain" description="RavJ-like C-terminal" evidence="3">
    <location>
        <begin position="728"/>
        <end position="816"/>
    </location>
</feature>
<evidence type="ECO:0000256" key="2">
    <source>
        <dbReference type="ARBA" id="ARBA00022737"/>
    </source>
</evidence>
<dbReference type="OrthoDB" id="5634947at2"/>
<dbReference type="RefSeq" id="WP_058449176.1">
    <property type="nucleotide sequence ID" value="NZ_LNYG01000013.1"/>
</dbReference>
<gene>
    <name evidence="4" type="ORF">Ljam_1151</name>
</gene>
<name>A0A0W0UGV7_9GAMM</name>
<comment type="caution">
    <text evidence="4">The sequence shown here is derived from an EMBL/GenBank/DDBJ whole genome shotgun (WGS) entry which is preliminary data.</text>
</comment>
<dbReference type="STRING" id="455.Ljam_1151"/>
<reference evidence="4 5" key="1">
    <citation type="submission" date="2015-11" db="EMBL/GenBank/DDBJ databases">
        <title>Genomic analysis of 38 Legionella species identifies large and diverse effector repertoires.</title>
        <authorList>
            <person name="Burstein D."/>
            <person name="Amaro F."/>
            <person name="Zusman T."/>
            <person name="Lifshitz Z."/>
            <person name="Cohen O."/>
            <person name="Gilbert J.A."/>
            <person name="Pupko T."/>
            <person name="Shuman H.A."/>
            <person name="Segal G."/>
        </authorList>
    </citation>
    <scope>NUCLEOTIDE SEQUENCE [LARGE SCALE GENOMIC DNA]</scope>
    <source>
        <strain evidence="4 5">JA-26-G1-E2</strain>
    </source>
</reference>
<dbReference type="Pfam" id="PF18493">
    <property type="entry name" value="DUF5617"/>
    <property type="match status" value="1"/>
</dbReference>
<protein>
    <submittedName>
        <fullName evidence="4">Leucine-rich repeat-containing protein (Substrate of the Dot/Icm secretion system)</fullName>
    </submittedName>
</protein>
<dbReference type="SUPFAM" id="SSF52047">
    <property type="entry name" value="RNI-like"/>
    <property type="match status" value="1"/>
</dbReference>
<evidence type="ECO:0000313" key="5">
    <source>
        <dbReference type="Proteomes" id="UP000054715"/>
    </source>
</evidence>
<proteinExistence type="predicted"/>
<dbReference type="InterPro" id="IPR041234">
    <property type="entry name" value="RavJ-like_C"/>
</dbReference>
<keyword evidence="1" id="KW-0433">Leucine-rich repeat</keyword>
<accession>A0A0W0UGV7</accession>
<evidence type="ECO:0000313" key="4">
    <source>
        <dbReference type="EMBL" id="KTD06956.1"/>
    </source>
</evidence>
<organism evidence="4 5">
    <name type="scientific">Legionella jamestowniensis</name>
    <dbReference type="NCBI Taxonomy" id="455"/>
    <lineage>
        <taxon>Bacteria</taxon>
        <taxon>Pseudomonadati</taxon>
        <taxon>Pseudomonadota</taxon>
        <taxon>Gammaproteobacteria</taxon>
        <taxon>Legionellales</taxon>
        <taxon>Legionellaceae</taxon>
        <taxon>Legionella</taxon>
    </lineage>
</organism>
<evidence type="ECO:0000259" key="3">
    <source>
        <dbReference type="Pfam" id="PF18493"/>
    </source>
</evidence>
<dbReference type="PATRIC" id="fig|455.5.peg.1218"/>
<dbReference type="EMBL" id="LNYG01000013">
    <property type="protein sequence ID" value="KTD06956.1"/>
    <property type="molecule type" value="Genomic_DNA"/>
</dbReference>